<keyword evidence="1" id="KW-0472">Membrane</keyword>
<organism evidence="2 3">
    <name type="scientific">Roseimicrobium gellanilyticum</name>
    <dbReference type="NCBI Taxonomy" id="748857"/>
    <lineage>
        <taxon>Bacteria</taxon>
        <taxon>Pseudomonadati</taxon>
        <taxon>Verrucomicrobiota</taxon>
        <taxon>Verrucomicrobiia</taxon>
        <taxon>Verrucomicrobiales</taxon>
        <taxon>Verrucomicrobiaceae</taxon>
        <taxon>Roseimicrobium</taxon>
    </lineage>
</organism>
<name>A0A366HRP5_9BACT</name>
<comment type="caution">
    <text evidence="2">The sequence shown here is derived from an EMBL/GenBank/DDBJ whole genome shotgun (WGS) entry which is preliminary data.</text>
</comment>
<dbReference type="Proteomes" id="UP000253426">
    <property type="component" value="Unassembled WGS sequence"/>
</dbReference>
<sequence length="142" mass="15354">MTPPRKSSDPLLQSLAAEAIDLPARAALVARQRALQRRLQQRGLVAAAAVVLLGVSVWWLRPGDVSKAPVIASNTTPLPTPVVRALVQVQTEEEARLHPPPMPEGLDREQQALIAAAPDLPLLIVRDNGGGRVTRIHVIERE</sequence>
<keyword evidence="3" id="KW-1185">Reference proteome</keyword>
<evidence type="ECO:0000313" key="3">
    <source>
        <dbReference type="Proteomes" id="UP000253426"/>
    </source>
</evidence>
<dbReference type="AlphaFoldDB" id="A0A366HRP5"/>
<protein>
    <submittedName>
        <fullName evidence="2">Uncharacterized protein</fullName>
    </submittedName>
</protein>
<feature type="transmembrane region" description="Helical" evidence="1">
    <location>
        <begin position="43"/>
        <end position="60"/>
    </location>
</feature>
<dbReference type="EMBL" id="QNRR01000003">
    <property type="protein sequence ID" value="RBP45418.1"/>
    <property type="molecule type" value="Genomic_DNA"/>
</dbReference>
<keyword evidence="1" id="KW-1133">Transmembrane helix</keyword>
<dbReference type="RefSeq" id="WP_113958542.1">
    <property type="nucleotide sequence ID" value="NZ_QNRR01000003.1"/>
</dbReference>
<evidence type="ECO:0000313" key="2">
    <source>
        <dbReference type="EMBL" id="RBP45418.1"/>
    </source>
</evidence>
<keyword evidence="1" id="KW-0812">Transmembrane</keyword>
<gene>
    <name evidence="2" type="ORF">DES53_103417</name>
</gene>
<accession>A0A366HRP5</accession>
<evidence type="ECO:0000256" key="1">
    <source>
        <dbReference type="SAM" id="Phobius"/>
    </source>
</evidence>
<reference evidence="2 3" key="1">
    <citation type="submission" date="2018-06" db="EMBL/GenBank/DDBJ databases">
        <title>Genomic Encyclopedia of Type Strains, Phase IV (KMG-IV): sequencing the most valuable type-strain genomes for metagenomic binning, comparative biology and taxonomic classification.</title>
        <authorList>
            <person name="Goeker M."/>
        </authorList>
    </citation>
    <scope>NUCLEOTIDE SEQUENCE [LARGE SCALE GENOMIC DNA]</scope>
    <source>
        <strain evidence="2 3">DSM 25532</strain>
    </source>
</reference>
<proteinExistence type="predicted"/>